<gene>
    <name evidence="3" type="ORF">FCH28_09775</name>
</gene>
<dbReference type="RefSeq" id="WP_136739394.1">
    <property type="nucleotide sequence ID" value="NZ_SUMB01000003.1"/>
</dbReference>
<comment type="caution">
    <text evidence="3">The sequence shown here is derived from an EMBL/GenBank/DDBJ whole genome shotgun (WGS) entry which is preliminary data.</text>
</comment>
<feature type="region of interest" description="Disordered" evidence="1">
    <location>
        <begin position="27"/>
        <end position="53"/>
    </location>
</feature>
<dbReference type="Proteomes" id="UP000308697">
    <property type="component" value="Unassembled WGS sequence"/>
</dbReference>
<keyword evidence="4" id="KW-1185">Reference proteome</keyword>
<dbReference type="OrthoDB" id="3985590at2"/>
<proteinExistence type="predicted"/>
<dbReference type="AlphaFoldDB" id="A0A4U0NML6"/>
<evidence type="ECO:0000313" key="3">
    <source>
        <dbReference type="EMBL" id="TJZ55617.1"/>
    </source>
</evidence>
<reference evidence="3 4" key="1">
    <citation type="submission" date="2019-04" db="EMBL/GenBank/DDBJ databases">
        <title>Streptomyces piniterrae sp. nov., a heliquinomycin-producing actinomycete isolated from rhizosphere soil of Pinus yunnanensis.</title>
        <authorList>
            <person name="Zhuang X."/>
            <person name="Zhao J."/>
        </authorList>
    </citation>
    <scope>NUCLEOTIDE SEQUENCE [LARGE SCALE GENOMIC DNA]</scope>
    <source>
        <strain evidence="4">jys28</strain>
    </source>
</reference>
<dbReference type="EMBL" id="SUMB01000003">
    <property type="protein sequence ID" value="TJZ55617.1"/>
    <property type="molecule type" value="Genomic_DNA"/>
</dbReference>
<protein>
    <submittedName>
        <fullName evidence="3">Phage tail family protein</fullName>
    </submittedName>
</protein>
<dbReference type="Gene3D" id="2.60.120.860">
    <property type="match status" value="1"/>
</dbReference>
<evidence type="ECO:0000256" key="1">
    <source>
        <dbReference type="SAM" id="MobiDB-lite"/>
    </source>
</evidence>
<feature type="compositionally biased region" description="Basic and acidic residues" evidence="1">
    <location>
        <begin position="36"/>
        <end position="47"/>
    </location>
</feature>
<name>A0A4U0NML6_9ACTN</name>
<evidence type="ECO:0000313" key="4">
    <source>
        <dbReference type="Proteomes" id="UP000308697"/>
    </source>
</evidence>
<dbReference type="Pfam" id="PF22768">
    <property type="entry name" value="SPP1_Dit"/>
    <property type="match status" value="1"/>
</dbReference>
<feature type="domain" description="Siphovirus-type tail component C-terminal" evidence="2">
    <location>
        <begin position="216"/>
        <end position="271"/>
    </location>
</feature>
<evidence type="ECO:0000259" key="2">
    <source>
        <dbReference type="Pfam" id="PF22768"/>
    </source>
</evidence>
<dbReference type="InterPro" id="IPR054738">
    <property type="entry name" value="Siphovirus-type_tail_C"/>
</dbReference>
<sequence length="295" mass="31492">MSMPSEAVGRIQWGDLVMGPGSPYGVESVTGVDDMPEVRGDDTDRPFQHGAYSGPDVTGARTIQLGLVIRADDPYQLRDLKVALRAATQPGRVPAPLQFLDWDLLAYGKVRKRAIPYDAHYLWRTGEAALEIYCPDPRLYSLAEHTASTTAYSPSAGRTYPLAFPRVYGAAGSSGRLTITNAGDSEAYPVLRIDGPVAAPVVELVGSADDADDAGTGATLSLTGTLQTGEFLLIDTRTRSVLLMGSTPRRDWVRAGSTWPVLAPGDNEIAYRGAALPGAPGQTSLLTVTWRDTSL</sequence>
<organism evidence="3 4">
    <name type="scientific">Streptomyces piniterrae</name>
    <dbReference type="NCBI Taxonomy" id="2571125"/>
    <lineage>
        <taxon>Bacteria</taxon>
        <taxon>Bacillati</taxon>
        <taxon>Actinomycetota</taxon>
        <taxon>Actinomycetes</taxon>
        <taxon>Kitasatosporales</taxon>
        <taxon>Streptomycetaceae</taxon>
        <taxon>Streptomyces</taxon>
    </lineage>
</organism>
<accession>A0A4U0NML6</accession>